<reference evidence="2 3" key="1">
    <citation type="journal article" date="2018" name="Cell">
        <title>The Chara Genome: Secondary Complexity and Implications for Plant Terrestrialization.</title>
        <authorList>
            <person name="Nishiyama T."/>
            <person name="Sakayama H."/>
            <person name="Vries J.D."/>
            <person name="Buschmann H."/>
            <person name="Saint-Marcoux D."/>
            <person name="Ullrich K.K."/>
            <person name="Haas F.B."/>
            <person name="Vanderstraeten L."/>
            <person name="Becker D."/>
            <person name="Lang D."/>
            <person name="Vosolsobe S."/>
            <person name="Rombauts S."/>
            <person name="Wilhelmsson P.K.I."/>
            <person name="Janitza P."/>
            <person name="Kern R."/>
            <person name="Heyl A."/>
            <person name="Rumpler F."/>
            <person name="Villalobos L.I.A.C."/>
            <person name="Clay J.M."/>
            <person name="Skokan R."/>
            <person name="Toyoda A."/>
            <person name="Suzuki Y."/>
            <person name="Kagoshima H."/>
            <person name="Schijlen E."/>
            <person name="Tajeshwar N."/>
            <person name="Catarino B."/>
            <person name="Hetherington A.J."/>
            <person name="Saltykova A."/>
            <person name="Bonnot C."/>
            <person name="Breuninger H."/>
            <person name="Symeonidi A."/>
            <person name="Radhakrishnan G.V."/>
            <person name="Van Nieuwerburgh F."/>
            <person name="Deforce D."/>
            <person name="Chang C."/>
            <person name="Karol K.G."/>
            <person name="Hedrich R."/>
            <person name="Ulvskov P."/>
            <person name="Glockner G."/>
            <person name="Delwiche C.F."/>
            <person name="Petrasek J."/>
            <person name="Van de Peer Y."/>
            <person name="Friml J."/>
            <person name="Beilby M."/>
            <person name="Dolan L."/>
            <person name="Kohara Y."/>
            <person name="Sugano S."/>
            <person name="Fujiyama A."/>
            <person name="Delaux P.-M."/>
            <person name="Quint M."/>
            <person name="TheiBen G."/>
            <person name="Hagemann M."/>
            <person name="Harholt J."/>
            <person name="Dunand C."/>
            <person name="Zachgo S."/>
            <person name="Langdale J."/>
            <person name="Maumus F."/>
            <person name="Straeten D.V.D."/>
            <person name="Gould S.B."/>
            <person name="Rensing S.A."/>
        </authorList>
    </citation>
    <scope>NUCLEOTIDE SEQUENCE [LARGE SCALE GENOMIC DNA]</scope>
    <source>
        <strain evidence="2 3">S276</strain>
    </source>
</reference>
<keyword evidence="1" id="KW-1133">Transmembrane helix</keyword>
<feature type="transmembrane region" description="Helical" evidence="1">
    <location>
        <begin position="282"/>
        <end position="301"/>
    </location>
</feature>
<accession>A0A388KS04</accession>
<comment type="caution">
    <text evidence="2">The sequence shown here is derived from an EMBL/GenBank/DDBJ whole genome shotgun (WGS) entry which is preliminary data.</text>
</comment>
<evidence type="ECO:0000313" key="2">
    <source>
        <dbReference type="EMBL" id="GBG72850.1"/>
    </source>
</evidence>
<sequence length="356" mass="36080">MEPLPRCTGSAGAGAVPYGVAAVPVATAFVGSAGAGAVPYGVAAVPVATAFVFRALVGHGRGDTAAVAGRPVVSGGRAAVATEGGCDAGFVVAVSGCPAGVVFGLERAVHVVVDEIALPHNPVALVVVVAAPAIAFAVYAYGVHVAVVDADIVGIAQRDKELLQLLFVQLLLLLLVLLLAPFQFQLLLQPLLLPYLCLVLMVPLLVLRSRCVVLLLCLDCPLLVRAVAILGRAGFAASGGRPGAGFAIAPVTVVAGSGALPAAWAVGLVVTRSPLFLGEDASSLLAVWAGPGVLAAAWAVGPDVVRSLLPHPGREEHRARAPPLVCRGMYGARGLWVQSPRHLGHGSSQFNPPLAE</sequence>
<feature type="transmembrane region" description="Helical" evidence="1">
    <location>
        <begin position="123"/>
        <end position="141"/>
    </location>
</feature>
<protein>
    <submittedName>
        <fullName evidence="2">Uncharacterized protein</fullName>
    </submittedName>
</protein>
<dbReference type="AlphaFoldDB" id="A0A388KS04"/>
<feature type="transmembrane region" description="Helical" evidence="1">
    <location>
        <begin position="162"/>
        <end position="180"/>
    </location>
</feature>
<proteinExistence type="predicted"/>
<name>A0A388KS04_CHABU</name>
<keyword evidence="3" id="KW-1185">Reference proteome</keyword>
<dbReference type="Proteomes" id="UP000265515">
    <property type="component" value="Unassembled WGS sequence"/>
</dbReference>
<feature type="transmembrane region" description="Helical" evidence="1">
    <location>
        <begin position="213"/>
        <end position="235"/>
    </location>
</feature>
<organism evidence="2 3">
    <name type="scientific">Chara braunii</name>
    <name type="common">Braun's stonewort</name>
    <dbReference type="NCBI Taxonomy" id="69332"/>
    <lineage>
        <taxon>Eukaryota</taxon>
        <taxon>Viridiplantae</taxon>
        <taxon>Streptophyta</taxon>
        <taxon>Charophyceae</taxon>
        <taxon>Charales</taxon>
        <taxon>Characeae</taxon>
        <taxon>Chara</taxon>
    </lineage>
</organism>
<evidence type="ECO:0000256" key="1">
    <source>
        <dbReference type="SAM" id="Phobius"/>
    </source>
</evidence>
<evidence type="ECO:0000313" key="3">
    <source>
        <dbReference type="Proteomes" id="UP000265515"/>
    </source>
</evidence>
<feature type="transmembrane region" description="Helical" evidence="1">
    <location>
        <begin position="186"/>
        <end position="206"/>
    </location>
</feature>
<dbReference type="EMBL" id="BFEA01000173">
    <property type="protein sequence ID" value="GBG72850.1"/>
    <property type="molecule type" value="Genomic_DNA"/>
</dbReference>
<keyword evidence="1" id="KW-0812">Transmembrane</keyword>
<keyword evidence="1" id="KW-0472">Membrane</keyword>
<gene>
    <name evidence="2" type="ORF">CBR_g12570</name>
</gene>
<feature type="transmembrane region" description="Helical" evidence="1">
    <location>
        <begin position="247"/>
        <end position="270"/>
    </location>
</feature>
<dbReference type="Gramene" id="GBG72850">
    <property type="protein sequence ID" value="GBG72850"/>
    <property type="gene ID" value="CBR_g12570"/>
</dbReference>